<accession>A0A0D8HKU6</accession>
<dbReference type="SUPFAM" id="SSF55961">
    <property type="entry name" value="Bet v1-like"/>
    <property type="match status" value="1"/>
</dbReference>
<feature type="region of interest" description="Disordered" evidence="1">
    <location>
        <begin position="149"/>
        <end position="185"/>
    </location>
</feature>
<proteinExistence type="predicted"/>
<dbReference type="RefSeq" id="WP_052605143.1">
    <property type="nucleotide sequence ID" value="NZ_JXYS01000031.1"/>
</dbReference>
<keyword evidence="2" id="KW-0812">Transmembrane</keyword>
<reference evidence="3 4" key="1">
    <citation type="submission" date="2015-01" db="EMBL/GenBank/DDBJ databases">
        <title>Draft genome of the acidophilic iron oxidizer Acidithrix ferrooxidans strain Py-F3.</title>
        <authorList>
            <person name="Poehlein A."/>
            <person name="Eisen S."/>
            <person name="Schloemann M."/>
            <person name="Johnson B.D."/>
            <person name="Daniel R."/>
            <person name="Muehling M."/>
        </authorList>
    </citation>
    <scope>NUCLEOTIDE SEQUENCE [LARGE SCALE GENOMIC DNA]</scope>
    <source>
        <strain evidence="3 4">Py-F3</strain>
    </source>
</reference>
<evidence type="ECO:0000313" key="4">
    <source>
        <dbReference type="Proteomes" id="UP000032360"/>
    </source>
</evidence>
<dbReference type="InterPro" id="IPR023393">
    <property type="entry name" value="START-like_dom_sf"/>
</dbReference>
<dbReference type="Gene3D" id="3.30.530.20">
    <property type="match status" value="1"/>
</dbReference>
<organism evidence="3 4">
    <name type="scientific">Acidithrix ferrooxidans</name>
    <dbReference type="NCBI Taxonomy" id="1280514"/>
    <lineage>
        <taxon>Bacteria</taxon>
        <taxon>Bacillati</taxon>
        <taxon>Actinomycetota</taxon>
        <taxon>Acidimicrobiia</taxon>
        <taxon>Acidimicrobiales</taxon>
        <taxon>Acidimicrobiaceae</taxon>
        <taxon>Acidithrix</taxon>
    </lineage>
</organism>
<dbReference type="OrthoDB" id="9808623at2"/>
<dbReference type="EMBL" id="JXYS01000031">
    <property type="protein sequence ID" value="KJF17696.1"/>
    <property type="molecule type" value="Genomic_DNA"/>
</dbReference>
<protein>
    <submittedName>
        <fullName evidence="3">Carbon monoxide dehydrogenase subunit G (CoxG)</fullName>
    </submittedName>
</protein>
<dbReference type="AlphaFoldDB" id="A0A0D8HKU6"/>
<keyword evidence="4" id="KW-1185">Reference proteome</keyword>
<feature type="transmembrane region" description="Helical" evidence="2">
    <location>
        <begin position="204"/>
        <end position="224"/>
    </location>
</feature>
<dbReference type="CDD" id="cd07823">
    <property type="entry name" value="SRPBCC_5"/>
    <property type="match status" value="1"/>
</dbReference>
<evidence type="ECO:0000256" key="2">
    <source>
        <dbReference type="SAM" id="Phobius"/>
    </source>
</evidence>
<dbReference type="Pfam" id="PF06240">
    <property type="entry name" value="COXG"/>
    <property type="match status" value="1"/>
</dbReference>
<evidence type="ECO:0000313" key="3">
    <source>
        <dbReference type="EMBL" id="KJF17696.1"/>
    </source>
</evidence>
<dbReference type="PANTHER" id="PTHR38588:SF1">
    <property type="entry name" value="BLL0334 PROTEIN"/>
    <property type="match status" value="1"/>
</dbReference>
<keyword evidence="2" id="KW-0472">Membrane</keyword>
<dbReference type="Proteomes" id="UP000032360">
    <property type="component" value="Unassembled WGS sequence"/>
</dbReference>
<keyword evidence="2" id="KW-1133">Transmembrane helix</keyword>
<comment type="caution">
    <text evidence="3">The sequence shown here is derived from an EMBL/GenBank/DDBJ whole genome shotgun (WGS) entry which is preliminary data.</text>
</comment>
<name>A0A0D8HKU6_9ACTN</name>
<dbReference type="PANTHER" id="PTHR38588">
    <property type="entry name" value="BLL0334 PROTEIN"/>
    <property type="match status" value="1"/>
</dbReference>
<gene>
    <name evidence="3" type="ORF">AXFE_14040</name>
</gene>
<dbReference type="STRING" id="1280514.AXFE_14040"/>
<evidence type="ECO:0000256" key="1">
    <source>
        <dbReference type="SAM" id="MobiDB-lite"/>
    </source>
</evidence>
<dbReference type="InterPro" id="IPR010419">
    <property type="entry name" value="CO_DH_gsu"/>
</dbReference>
<sequence length="232" mass="24377">MELVNKFSVNVPIEQAWALLTDVEKIAPCLPGAALEEIDGDEFRGSVKVKVGPITAAYKGKASFIELNKETHTAVLRAEGRDTKGQGNASATVTAQLDGDENSTNVSVTTNLAITGKVASFGRGVLADVSNKLLSQFVVSLEALVENDGKEVPSAEPQSSDPAASPAKEAVSSNDDEKPPTIKKTFAPTETAPVDLLGVAGSPIIKRVVPAAVGSLLFLIMVLIRRSRKRKG</sequence>